<keyword evidence="4 6" id="KW-1133">Transmembrane helix</keyword>
<dbReference type="InterPro" id="IPR031933">
    <property type="entry name" value="UPF0767"/>
</dbReference>
<evidence type="ECO:0000256" key="3">
    <source>
        <dbReference type="ARBA" id="ARBA00022692"/>
    </source>
</evidence>
<sequence length="134" mass="14902">MKRSCNAGMAHILIKYNHLITVQIWKGELAAVLTFSNLYVTVQGAGMWPLIIHFARTYAVYITWPIAATVGFIGYNLESKFGKNTSAVGRSVTIQESRNERNLEEITSSDSTNVASLKSKVDFPKTILGRNDPH</sequence>
<dbReference type="PANTHER" id="PTHR28599:SF1">
    <property type="entry name" value="SMALL INTEGRAL MEMBRANE PROTEIN 12"/>
    <property type="match status" value="1"/>
</dbReference>
<evidence type="ECO:0000256" key="6">
    <source>
        <dbReference type="SAM" id="Phobius"/>
    </source>
</evidence>
<evidence type="ECO:0000256" key="2">
    <source>
        <dbReference type="ARBA" id="ARBA00007304"/>
    </source>
</evidence>
<feature type="transmembrane region" description="Helical" evidence="6">
    <location>
        <begin position="29"/>
        <end position="52"/>
    </location>
</feature>
<evidence type="ECO:0000256" key="5">
    <source>
        <dbReference type="ARBA" id="ARBA00023136"/>
    </source>
</evidence>
<accession>A0A7E6F0V5</accession>
<reference evidence="8" key="1">
    <citation type="submission" date="2025-08" db="UniProtKB">
        <authorList>
            <consortium name="RefSeq"/>
        </authorList>
    </citation>
    <scope>IDENTIFICATION</scope>
</reference>
<organism evidence="7 8">
    <name type="scientific">Octopus sinensis</name>
    <name type="common">East Asian common octopus</name>
    <dbReference type="NCBI Taxonomy" id="2607531"/>
    <lineage>
        <taxon>Eukaryota</taxon>
        <taxon>Metazoa</taxon>
        <taxon>Spiralia</taxon>
        <taxon>Lophotrochozoa</taxon>
        <taxon>Mollusca</taxon>
        <taxon>Cephalopoda</taxon>
        <taxon>Coleoidea</taxon>
        <taxon>Octopodiformes</taxon>
        <taxon>Octopoda</taxon>
        <taxon>Incirrata</taxon>
        <taxon>Octopodidae</taxon>
        <taxon>Octopus</taxon>
    </lineage>
</organism>
<evidence type="ECO:0000313" key="7">
    <source>
        <dbReference type="Proteomes" id="UP000515154"/>
    </source>
</evidence>
<evidence type="ECO:0000256" key="1">
    <source>
        <dbReference type="ARBA" id="ARBA00004167"/>
    </source>
</evidence>
<comment type="similarity">
    <text evidence="2">Belongs to the SMIM12 family.</text>
</comment>
<comment type="subcellular location">
    <subcellularLocation>
        <location evidence="1">Membrane</location>
        <topology evidence="1">Single-pass membrane protein</topology>
    </subcellularLocation>
</comment>
<dbReference type="AlphaFoldDB" id="A0A7E6F0V5"/>
<evidence type="ECO:0000256" key="4">
    <source>
        <dbReference type="ARBA" id="ARBA00022989"/>
    </source>
</evidence>
<dbReference type="GO" id="GO:0016020">
    <property type="term" value="C:membrane"/>
    <property type="evidence" value="ECO:0007669"/>
    <property type="project" value="UniProtKB-SubCell"/>
</dbReference>
<dbReference type="PANTHER" id="PTHR28599">
    <property type="entry name" value="SMALL INTEGRAL MEMBRANE PROTEIN 12"/>
    <property type="match status" value="1"/>
</dbReference>
<gene>
    <name evidence="8" type="primary">LOC118764624</name>
</gene>
<proteinExistence type="inferred from homology"/>
<feature type="transmembrane region" description="Helical" evidence="6">
    <location>
        <begin position="58"/>
        <end position="77"/>
    </location>
</feature>
<keyword evidence="7" id="KW-1185">Reference proteome</keyword>
<dbReference type="Proteomes" id="UP000515154">
    <property type="component" value="Linkage group LG8"/>
</dbReference>
<evidence type="ECO:0000313" key="8">
    <source>
        <dbReference type="RefSeq" id="XP_036361466.1"/>
    </source>
</evidence>
<dbReference type="KEGG" id="osn:118764624"/>
<keyword evidence="5 6" id="KW-0472">Membrane</keyword>
<protein>
    <submittedName>
        <fullName evidence="8">Small integral membrane protein 12-like</fullName>
    </submittedName>
</protein>
<dbReference type="RefSeq" id="XP_036361466.1">
    <property type="nucleotide sequence ID" value="XM_036505573.1"/>
</dbReference>
<keyword evidence="3 6" id="KW-0812">Transmembrane</keyword>
<name>A0A7E6F0V5_9MOLL</name>
<dbReference type="Pfam" id="PF15990">
    <property type="entry name" value="UPF0767"/>
    <property type="match status" value="1"/>
</dbReference>